<feature type="region of interest" description="Disordered" evidence="1">
    <location>
        <begin position="58"/>
        <end position="83"/>
    </location>
</feature>
<comment type="caution">
    <text evidence="3">The sequence shown here is derived from an EMBL/GenBank/DDBJ whole genome shotgun (WGS) entry which is preliminary data.</text>
</comment>
<protein>
    <submittedName>
        <fullName evidence="3">Uncharacterized protein</fullName>
    </submittedName>
</protein>
<sequence>MENCSVNASCLARFLLVLLIVRTALFKSVAVSNESINSEIFEWSLERNITQLNSTEHRKERVVVEPEKRNENNDATDTSITPESITTLAISNESITHESNDTQLRPILKSNSSDYEIEYILKQFSDDIFFVAAQRRLCPEKQRKDDTGKCREEFGPNTD</sequence>
<keyword evidence="2" id="KW-0732">Signal</keyword>
<gene>
    <name evidence="3" type="ORF">XYLVIOL_LOCUS8932</name>
</gene>
<evidence type="ECO:0000313" key="3">
    <source>
        <dbReference type="EMBL" id="CAL7948546.1"/>
    </source>
</evidence>
<accession>A0ABP1P7I2</accession>
<name>A0ABP1P7I2_XYLVO</name>
<feature type="signal peptide" evidence="2">
    <location>
        <begin position="1"/>
        <end position="26"/>
    </location>
</feature>
<reference evidence="3 4" key="1">
    <citation type="submission" date="2024-08" db="EMBL/GenBank/DDBJ databases">
        <authorList>
            <person name="Will J Nash"/>
            <person name="Angela Man"/>
            <person name="Seanna McTaggart"/>
            <person name="Kendall Baker"/>
            <person name="Tom Barker"/>
            <person name="Leah Catchpole"/>
            <person name="Alex Durrant"/>
            <person name="Karim Gharbi"/>
            <person name="Naomi Irish"/>
            <person name="Gemy Kaithakottil"/>
            <person name="Debby Ku"/>
            <person name="Aaliyah Providence"/>
            <person name="Felix Shaw"/>
            <person name="David Swarbreck"/>
            <person name="Chris Watkins"/>
            <person name="Ann M. McCartney"/>
            <person name="Giulio Formenti"/>
            <person name="Alice Mouton"/>
            <person name="Noel Vella"/>
            <person name="Bjorn M von Reumont"/>
            <person name="Adriana Vella"/>
            <person name="Wilfried Haerty"/>
        </authorList>
    </citation>
    <scope>NUCLEOTIDE SEQUENCE [LARGE SCALE GENOMIC DNA]</scope>
</reference>
<feature type="chain" id="PRO_5047435651" evidence="2">
    <location>
        <begin position="27"/>
        <end position="159"/>
    </location>
</feature>
<evidence type="ECO:0000256" key="2">
    <source>
        <dbReference type="SAM" id="SignalP"/>
    </source>
</evidence>
<dbReference type="EMBL" id="CAXAJV020001299">
    <property type="protein sequence ID" value="CAL7948546.1"/>
    <property type="molecule type" value="Genomic_DNA"/>
</dbReference>
<feature type="compositionally biased region" description="Polar residues" evidence="1">
    <location>
        <begin position="73"/>
        <end position="83"/>
    </location>
</feature>
<keyword evidence="4" id="KW-1185">Reference proteome</keyword>
<feature type="compositionally biased region" description="Basic and acidic residues" evidence="1">
    <location>
        <begin position="58"/>
        <end position="72"/>
    </location>
</feature>
<proteinExistence type="predicted"/>
<evidence type="ECO:0000313" key="4">
    <source>
        <dbReference type="Proteomes" id="UP001642520"/>
    </source>
</evidence>
<dbReference type="Proteomes" id="UP001642520">
    <property type="component" value="Unassembled WGS sequence"/>
</dbReference>
<organism evidence="3 4">
    <name type="scientific">Xylocopa violacea</name>
    <name type="common">Violet carpenter bee</name>
    <name type="synonym">Apis violacea</name>
    <dbReference type="NCBI Taxonomy" id="135666"/>
    <lineage>
        <taxon>Eukaryota</taxon>
        <taxon>Metazoa</taxon>
        <taxon>Ecdysozoa</taxon>
        <taxon>Arthropoda</taxon>
        <taxon>Hexapoda</taxon>
        <taxon>Insecta</taxon>
        <taxon>Pterygota</taxon>
        <taxon>Neoptera</taxon>
        <taxon>Endopterygota</taxon>
        <taxon>Hymenoptera</taxon>
        <taxon>Apocrita</taxon>
        <taxon>Aculeata</taxon>
        <taxon>Apoidea</taxon>
        <taxon>Anthophila</taxon>
        <taxon>Apidae</taxon>
        <taxon>Xylocopa</taxon>
        <taxon>Xylocopa</taxon>
    </lineage>
</organism>
<evidence type="ECO:0000256" key="1">
    <source>
        <dbReference type="SAM" id="MobiDB-lite"/>
    </source>
</evidence>